<keyword evidence="7 14" id="KW-0408">Iron</keyword>
<dbReference type="Gene3D" id="4.10.780.10">
    <property type="entry name" value="Pyruvate-flavodoxin oxidoreductase, EKR domain"/>
    <property type="match status" value="1"/>
</dbReference>
<feature type="site" description="Important for catalytic activity" evidence="13">
    <location>
        <position position="1014"/>
    </location>
</feature>
<evidence type="ECO:0000256" key="15">
    <source>
        <dbReference type="SAM" id="MobiDB-lite"/>
    </source>
</evidence>
<dbReference type="InterPro" id="IPR019456">
    <property type="entry name" value="Pyrv-flavodox_OxRtase_EKR"/>
</dbReference>
<evidence type="ECO:0000256" key="5">
    <source>
        <dbReference type="ARBA" id="ARBA00022982"/>
    </source>
</evidence>
<keyword evidence="9" id="KW-0535">Nitrogen fixation</keyword>
<keyword evidence="5 11" id="KW-0249">Electron transport</keyword>
<dbReference type="RefSeq" id="WP_254173542.1">
    <property type="nucleotide sequence ID" value="NZ_LR882967.1"/>
</dbReference>
<dbReference type="NCBIfam" id="TIGR02176">
    <property type="entry name" value="pyruv_ox_red"/>
    <property type="match status" value="1"/>
</dbReference>
<dbReference type="GO" id="GO:0051539">
    <property type="term" value="F:4 iron, 4 sulfur cluster binding"/>
    <property type="evidence" value="ECO:0007669"/>
    <property type="project" value="UniProtKB-KW"/>
</dbReference>
<dbReference type="GO" id="GO:0022900">
    <property type="term" value="P:electron transport chain"/>
    <property type="evidence" value="ECO:0007669"/>
    <property type="project" value="InterPro"/>
</dbReference>
<feature type="domain" description="4Fe-4S ferredoxin-type" evidence="16">
    <location>
        <begin position="691"/>
        <end position="720"/>
    </location>
</feature>
<feature type="binding site" evidence="14">
    <location>
        <position position="710"/>
    </location>
    <ligand>
        <name>[4Fe-4S] cluster</name>
        <dbReference type="ChEBI" id="CHEBI:49883"/>
        <label>2</label>
    </ligand>
</feature>
<feature type="binding site" evidence="14">
    <location>
        <position position="706"/>
    </location>
    <ligand>
        <name>[4Fe-4S] cluster</name>
        <dbReference type="ChEBI" id="CHEBI:49883"/>
        <label>1</label>
    </ligand>
</feature>
<dbReference type="FunFam" id="3.40.50.970:FF:000012">
    <property type="entry name" value="Pyruvate:ferredoxin (Flavodoxin) oxidoreductase"/>
    <property type="match status" value="1"/>
</dbReference>
<evidence type="ECO:0000259" key="16">
    <source>
        <dbReference type="PROSITE" id="PS51379"/>
    </source>
</evidence>
<feature type="binding site" evidence="14">
    <location>
        <position position="759"/>
    </location>
    <ligand>
        <name>[4Fe-4S] cluster</name>
        <dbReference type="ChEBI" id="CHEBI:49883"/>
        <label>2</label>
    </ligand>
</feature>
<keyword evidence="17" id="KW-0670">Pyruvate</keyword>
<feature type="binding site" evidence="14">
    <location>
        <position position="766"/>
    </location>
    <ligand>
        <name>[4Fe-4S] cluster</name>
        <dbReference type="ChEBI" id="CHEBI:49883"/>
        <label>1</label>
    </ligand>
</feature>
<evidence type="ECO:0000256" key="1">
    <source>
        <dbReference type="ARBA" id="ARBA00009032"/>
    </source>
</evidence>
<keyword evidence="6 11" id="KW-0560">Oxidoreductase</keyword>
<feature type="compositionally biased region" description="Basic and acidic residues" evidence="15">
    <location>
        <begin position="1187"/>
        <end position="1202"/>
    </location>
</feature>
<reference evidence="17" key="1">
    <citation type="submission" date="2020-09" db="EMBL/GenBank/DDBJ databases">
        <authorList>
            <person name="Blom J."/>
        </authorList>
    </citation>
    <scope>NUCLEOTIDE SEQUENCE</scope>
    <source>
        <strain evidence="17">No.713</strain>
    </source>
</reference>
<dbReference type="InterPro" id="IPR029061">
    <property type="entry name" value="THDP-binding"/>
</dbReference>
<feature type="domain" description="4Fe-4S ferredoxin-type" evidence="16">
    <location>
        <begin position="747"/>
        <end position="776"/>
    </location>
</feature>
<feature type="binding site" evidence="12">
    <location>
        <position position="65"/>
    </location>
    <ligand>
        <name>thiamine diphosphate</name>
        <dbReference type="ChEBI" id="CHEBI:58937"/>
    </ligand>
</feature>
<evidence type="ECO:0000256" key="8">
    <source>
        <dbReference type="ARBA" id="ARBA00023014"/>
    </source>
</evidence>
<dbReference type="Proteomes" id="UP001153719">
    <property type="component" value="Chromosome"/>
</dbReference>
<dbReference type="EMBL" id="LR882967">
    <property type="protein sequence ID" value="CAD5937722.1"/>
    <property type="molecule type" value="Genomic_DNA"/>
</dbReference>
<dbReference type="InterPro" id="IPR002880">
    <property type="entry name" value="Pyrv_Fd/Flavodoxin_OxRdtase_N"/>
</dbReference>
<feature type="binding site" evidence="12">
    <location>
        <position position="858"/>
    </location>
    <ligand>
        <name>thiamine diphosphate</name>
        <dbReference type="ChEBI" id="CHEBI:58937"/>
    </ligand>
</feature>
<dbReference type="InterPro" id="IPR017900">
    <property type="entry name" value="4Fe4S_Fe_S_CS"/>
</dbReference>
<dbReference type="Pfam" id="PF10371">
    <property type="entry name" value="EKR"/>
    <property type="match status" value="1"/>
</dbReference>
<evidence type="ECO:0000256" key="12">
    <source>
        <dbReference type="PIRSR" id="PIRSR000159-1"/>
    </source>
</evidence>
<evidence type="ECO:0000256" key="3">
    <source>
        <dbReference type="ARBA" id="ARBA00022485"/>
    </source>
</evidence>
<feature type="binding site" evidence="14">
    <location>
        <position position="830"/>
    </location>
    <ligand>
        <name>[4Fe-4S] cluster</name>
        <dbReference type="ChEBI" id="CHEBI:49883"/>
        <label>3</label>
    </ligand>
</feature>
<feature type="binding site" evidence="14">
    <location>
        <position position="756"/>
    </location>
    <ligand>
        <name>[4Fe-4S] cluster</name>
        <dbReference type="ChEBI" id="CHEBI:49883"/>
        <label>2</label>
    </ligand>
</feature>
<evidence type="ECO:0000256" key="2">
    <source>
        <dbReference type="ARBA" id="ARBA00022448"/>
    </source>
</evidence>
<dbReference type="InterPro" id="IPR033412">
    <property type="entry name" value="PFOR_II"/>
</dbReference>
<comment type="function">
    <text evidence="11">Oxidoreductase required for the transfer of electrons from pyruvate to flavodoxin.</text>
</comment>
<dbReference type="GO" id="GO:0016903">
    <property type="term" value="F:oxidoreductase activity, acting on the aldehyde or oxo group of donors"/>
    <property type="evidence" value="ECO:0007669"/>
    <property type="project" value="InterPro"/>
</dbReference>
<feature type="binding site" evidence="14">
    <location>
        <position position="700"/>
    </location>
    <ligand>
        <name>[4Fe-4S] cluster</name>
        <dbReference type="ChEBI" id="CHEBI:49883"/>
        <label>1</label>
    </ligand>
</feature>
<feature type="binding site" evidence="14">
    <location>
        <position position="762"/>
    </location>
    <ligand>
        <name>[4Fe-4S] cluster</name>
        <dbReference type="ChEBI" id="CHEBI:49883"/>
        <label>2</label>
    </ligand>
</feature>
<feature type="binding site" evidence="12">
    <location>
        <position position="32"/>
    </location>
    <ligand>
        <name>pyruvate</name>
        <dbReference type="ChEBI" id="CHEBI:15361"/>
    </ligand>
</feature>
<protein>
    <recommendedName>
        <fullName evidence="11">Pyruvate-flavodoxin oxidoreductase</fullName>
        <ecNumber evidence="11">1.2.7.-</ecNumber>
    </recommendedName>
</protein>
<evidence type="ECO:0000256" key="4">
    <source>
        <dbReference type="ARBA" id="ARBA00022723"/>
    </source>
</evidence>
<dbReference type="Pfam" id="PF01855">
    <property type="entry name" value="POR_N"/>
    <property type="match status" value="1"/>
</dbReference>
<dbReference type="SUPFAM" id="SSF52922">
    <property type="entry name" value="TK C-terminal domain-like"/>
    <property type="match status" value="1"/>
</dbReference>
<dbReference type="InterPro" id="IPR011895">
    <property type="entry name" value="Pyrv_flavodox_OxRed"/>
</dbReference>
<dbReference type="InterPro" id="IPR017896">
    <property type="entry name" value="4Fe4S_Fe-S-bd"/>
</dbReference>
<feature type="site" description="Important for catalytic activity" evidence="13">
    <location>
        <position position="65"/>
    </location>
</feature>
<keyword evidence="18" id="KW-1185">Reference proteome</keyword>
<evidence type="ECO:0000256" key="13">
    <source>
        <dbReference type="PIRSR" id="PIRSR000159-2"/>
    </source>
</evidence>
<dbReference type="InterPro" id="IPR009014">
    <property type="entry name" value="Transketo_C/PFOR_II"/>
</dbReference>
<accession>A0A9W4CN48</accession>
<feature type="binding site" evidence="12">
    <location>
        <begin position="980"/>
        <end position="983"/>
    </location>
    <ligand>
        <name>thiamine diphosphate</name>
        <dbReference type="ChEBI" id="CHEBI:58937"/>
    </ligand>
</feature>
<evidence type="ECO:0000313" key="17">
    <source>
        <dbReference type="EMBL" id="CAD5937722.1"/>
    </source>
</evidence>
<dbReference type="PANTHER" id="PTHR32154">
    <property type="entry name" value="PYRUVATE-FLAVODOXIN OXIDOREDUCTASE-RELATED"/>
    <property type="match status" value="1"/>
</dbReference>
<dbReference type="PROSITE" id="PS51379">
    <property type="entry name" value="4FE4S_FER_2"/>
    <property type="match status" value="2"/>
</dbReference>
<keyword evidence="8 14" id="KW-0411">Iron-sulfur</keyword>
<keyword evidence="2 11" id="KW-0813">Transport</keyword>
<comment type="cofactor">
    <cofactor evidence="14">
        <name>[4Fe-4S] cluster</name>
        <dbReference type="ChEBI" id="CHEBI:49883"/>
    </cofactor>
    <text evidence="14">Binds 3 [4Fe-4S] clusters per subunit.</text>
</comment>
<feature type="binding site" evidence="12">
    <location>
        <position position="835"/>
    </location>
    <ligand>
        <name>thiamine diphosphate</name>
        <dbReference type="ChEBI" id="CHEBI:58937"/>
    </ligand>
</feature>
<dbReference type="CDD" id="cd07034">
    <property type="entry name" value="TPP_PYR_PFOR_IOR-alpha_like"/>
    <property type="match status" value="1"/>
</dbReference>
<dbReference type="InterPro" id="IPR019752">
    <property type="entry name" value="Pyrv/ketoisovalerate_OxRed_cat"/>
</dbReference>
<feature type="binding site" evidence="12">
    <location>
        <position position="115"/>
    </location>
    <ligand>
        <name>pyruvate</name>
        <dbReference type="ChEBI" id="CHEBI:15361"/>
    </ligand>
</feature>
<evidence type="ECO:0000256" key="6">
    <source>
        <dbReference type="ARBA" id="ARBA00023002"/>
    </source>
</evidence>
<dbReference type="Gene3D" id="3.40.50.970">
    <property type="match status" value="2"/>
</dbReference>
<dbReference type="GO" id="GO:0006979">
    <property type="term" value="P:response to oxidative stress"/>
    <property type="evidence" value="ECO:0007669"/>
    <property type="project" value="TreeGrafter"/>
</dbReference>
<dbReference type="SMART" id="SM00890">
    <property type="entry name" value="EKR"/>
    <property type="match status" value="1"/>
</dbReference>
<dbReference type="GO" id="GO:0005506">
    <property type="term" value="F:iron ion binding"/>
    <property type="evidence" value="ECO:0007669"/>
    <property type="project" value="InterPro"/>
</dbReference>
<dbReference type="Pfam" id="PF17147">
    <property type="entry name" value="PFOR_II"/>
    <property type="match status" value="1"/>
</dbReference>
<dbReference type="Gene3D" id="3.30.70.20">
    <property type="match status" value="1"/>
</dbReference>
<dbReference type="PIRSF" id="PIRSF000159">
    <property type="entry name" value="NifJ"/>
    <property type="match status" value="1"/>
</dbReference>
<dbReference type="Gene3D" id="3.40.50.920">
    <property type="match status" value="1"/>
</dbReference>
<dbReference type="Gene3D" id="3.40.920.10">
    <property type="entry name" value="Pyruvate-ferredoxin oxidoreductase, PFOR, domain III"/>
    <property type="match status" value="1"/>
</dbReference>
<dbReference type="InterPro" id="IPR050722">
    <property type="entry name" value="Pyruvate:ferred/Flavod_OxRd"/>
</dbReference>
<dbReference type="InterPro" id="IPR011766">
    <property type="entry name" value="TPP_enzyme_TPP-bd"/>
</dbReference>
<dbReference type="EC" id="1.2.7.-" evidence="11"/>
<dbReference type="FunFam" id="3.40.50.970:FF:000041">
    <property type="entry name" value="Pyruvate:ferredoxin (Flavodoxin) oxidoreductase"/>
    <property type="match status" value="1"/>
</dbReference>
<evidence type="ECO:0000256" key="10">
    <source>
        <dbReference type="ARBA" id="ARBA00048963"/>
    </source>
</evidence>
<feature type="region of interest" description="Disordered" evidence="15">
    <location>
        <begin position="1187"/>
        <end position="1218"/>
    </location>
</feature>
<dbReference type="PANTHER" id="PTHR32154:SF0">
    <property type="entry name" value="PYRUVATE-FLAVODOXIN OXIDOREDUCTASE-RELATED"/>
    <property type="match status" value="1"/>
</dbReference>
<comment type="similarity">
    <text evidence="1 11">Belongs to the pyruvate:ferredoxin/flavodoxin oxidoreductase family.</text>
</comment>
<feature type="site" description="Important for catalytic activity" evidence="13">
    <location>
        <position position="115"/>
    </location>
</feature>
<keyword evidence="4 14" id="KW-0479">Metal-binding</keyword>
<dbReference type="SUPFAM" id="SSF54862">
    <property type="entry name" value="4Fe-4S ferredoxins"/>
    <property type="match status" value="1"/>
</dbReference>
<dbReference type="InterPro" id="IPR037112">
    <property type="entry name" value="Pyrv-flavodox_OxR_EKR_sf"/>
</dbReference>
<dbReference type="Pfam" id="PF12838">
    <property type="entry name" value="Fer4_7"/>
    <property type="match status" value="1"/>
</dbReference>
<evidence type="ECO:0000256" key="14">
    <source>
        <dbReference type="PIRSR" id="PIRSR000159-50"/>
    </source>
</evidence>
<feature type="binding site" evidence="14">
    <location>
        <position position="1089"/>
    </location>
    <ligand>
        <name>[4Fe-4S] cluster</name>
        <dbReference type="ChEBI" id="CHEBI:49883"/>
        <label>3</label>
    </ligand>
</feature>
<dbReference type="AlphaFoldDB" id="A0A9W4CN48"/>
<name>A0A9W4CN48_9CYAN</name>
<dbReference type="KEGG" id="ppsu:NO713_01711"/>
<sequence>MNTKNYATLDGNEAVARVAYRLSEVIAIYPITPSSPMGEWADTWASVGDKNLWGTVPAVVEMQSEGGAAGAIHGALQAGSLTTTFTASQGLMLMLPNLYKIAGELTCAVIQVAARSLAAQGLSIFGDHSDVMAARATGFALLCSASVQEAQDMALIAQAATLEARVPFIHFFDGFRTSHEVQKIDLLDESVMRDMIDDQYVYEHRNRALTPDRPVLRGTAQNPDVYFQARETVNPFYAKTPEIVQRAMDKFGQLTGRNYKLFEYHGAPDAEKVIILMGSGCETVHETVDYLNAQGEKLGVLKVRLYRPWQGEQLVAELPETVKAIAVLDRTKEPGSSGEPLYLDVVTAVQEVMLGDNEDLKAKIKNLKTLVGGRYGLSSKEFNPAMVKGIFDNLAQTKPKNHFTIGIHDDVSQTSLEYDPNFSTEPDNVVRAMFYGLGADGTVGANKNSIKIIGEETNNYAQGYFVYDSKKSGAVTVSHLRFGPQPIRSIYLISQANFIGCHQWTFIEKLDVLKCAMDGTTFLLNSPYGPDEVWENLPIEIQETIIRKNIKLYVINANQVARDTGMGNRINTIMQVCFFALAKVLPRDEAIYQIKKAIEKTYGKKGAEIVRLNLKAVDDTLEHLYEVETRHGTSLLRRALPVPEAAPAFVKEVEGMMIAGRGDELPVSKLPCDGTYPTGTSKWEKRNIAQDIPVWDADVCVQCGKCIMVCPHAVIRGKAYDAAALENAPASFKFTDVKDKAFGGEKFTIQVAPEDCTGCGVCVDVCPAKNKSMPSKKAINMAPQLPLREQEAENWDFFLSIPNPDRLKLRPDMIRQQQWQEPLFEFSGACGGCGETPYVKLVTQLFGDRMMVANATGCSSIYGGNLPTTPWTQNADGRGPAWANSLFEDNAEFGLGFRMSIDKHTGFALELLQKLGGEVGDNLVSQILNNPQKSEADIWEQRQLVAELKQKLQGNHSPDAQQLLSLADYLVKKSVWIIGGDGWAYDIGYGGLDHVIASGRNVNILVLDTEVYSNTGGQSSKATPRGAVAKFAAGGKPSPKKDLGLIAMTYGNVYVASVAMGARDEHTLKAFLEAEAYDGPSIIIAYSHCIAHGINMATAMTHQKELVESGRWLLYRYNPELKEQGKNPLILDSKSPKKTVEPSMYAENRFKMLTKSKPADAKRLLQEAQQDVNSRWKLYEYMAARSVETKEHNGHSNGHSEAKSTPPSETKPPETTPV</sequence>
<dbReference type="InterPro" id="IPR002869">
    <property type="entry name" value="Pyrv_flavodox_OxRed_cen"/>
</dbReference>
<dbReference type="GO" id="GO:0030976">
    <property type="term" value="F:thiamine pyrophosphate binding"/>
    <property type="evidence" value="ECO:0007669"/>
    <property type="project" value="InterPro"/>
</dbReference>
<organism evidence="17 18">
    <name type="scientific">Planktothrix pseudagardhii</name>
    <dbReference type="NCBI Taxonomy" id="132604"/>
    <lineage>
        <taxon>Bacteria</taxon>
        <taxon>Bacillati</taxon>
        <taxon>Cyanobacteriota</taxon>
        <taxon>Cyanophyceae</taxon>
        <taxon>Oscillatoriophycideae</taxon>
        <taxon>Oscillatoriales</taxon>
        <taxon>Microcoleaceae</taxon>
        <taxon>Planktothrix</taxon>
    </lineage>
</organism>
<dbReference type="FunFam" id="3.40.50.920:FF:000007">
    <property type="entry name" value="Pyruvate:ferredoxin (Flavodoxin) oxidoreductase"/>
    <property type="match status" value="1"/>
</dbReference>
<dbReference type="FunFam" id="3.30.70.20:FF:000022">
    <property type="entry name" value="Pyruvate:ferredoxin (Flavodoxin) oxidoreductase"/>
    <property type="match status" value="1"/>
</dbReference>
<feature type="site" description="Important for catalytic activity" evidence="13">
    <location>
        <position position="32"/>
    </location>
</feature>
<feature type="binding site" evidence="14">
    <location>
        <position position="833"/>
    </location>
    <ligand>
        <name>[4Fe-4S] cluster</name>
        <dbReference type="ChEBI" id="CHEBI:49883"/>
        <label>3</label>
    </ligand>
</feature>
<evidence type="ECO:0000313" key="18">
    <source>
        <dbReference type="Proteomes" id="UP001153719"/>
    </source>
</evidence>
<gene>
    <name evidence="17" type="primary">nifJ</name>
    <name evidence="17" type="ORF">NO713_01711</name>
</gene>
<evidence type="ECO:0000256" key="9">
    <source>
        <dbReference type="ARBA" id="ARBA00023231"/>
    </source>
</evidence>
<proteinExistence type="inferred from homology"/>
<dbReference type="FunFam" id="3.40.920.10:FF:000001">
    <property type="entry name" value="Pyruvate:ferredoxin (Flavodoxin) oxidoreductase"/>
    <property type="match status" value="1"/>
</dbReference>
<dbReference type="SUPFAM" id="SSF52518">
    <property type="entry name" value="Thiamin diphosphate-binding fold (THDP-binding)"/>
    <property type="match status" value="2"/>
</dbReference>
<feature type="binding site" evidence="14">
    <location>
        <position position="703"/>
    </location>
    <ligand>
        <name>[4Fe-4S] cluster</name>
        <dbReference type="ChEBI" id="CHEBI:49883"/>
        <label>1</label>
    </ligand>
</feature>
<comment type="catalytic activity">
    <reaction evidence="10 11">
        <text>oxidized [flavodoxin] + pyruvate + CoA + 2 H(+) = reduced [flavodoxin] + acetyl-CoA + CO2</text>
        <dbReference type="Rhea" id="RHEA:44140"/>
        <dbReference type="Rhea" id="RHEA-COMP:10622"/>
        <dbReference type="Rhea" id="RHEA-COMP:10623"/>
        <dbReference type="ChEBI" id="CHEBI:15361"/>
        <dbReference type="ChEBI" id="CHEBI:15378"/>
        <dbReference type="ChEBI" id="CHEBI:16526"/>
        <dbReference type="ChEBI" id="CHEBI:57287"/>
        <dbReference type="ChEBI" id="CHEBI:57288"/>
        <dbReference type="ChEBI" id="CHEBI:57618"/>
        <dbReference type="ChEBI" id="CHEBI:58210"/>
    </reaction>
</comment>
<feature type="binding site" evidence="14">
    <location>
        <position position="858"/>
    </location>
    <ligand>
        <name>[4Fe-4S] cluster</name>
        <dbReference type="ChEBI" id="CHEBI:49883"/>
        <label>3</label>
    </ligand>
</feature>
<feature type="binding site" evidence="12">
    <location>
        <begin position="1009"/>
        <end position="1014"/>
    </location>
    <ligand>
        <name>thiamine diphosphate</name>
        <dbReference type="ChEBI" id="CHEBI:58937"/>
    </ligand>
</feature>
<dbReference type="CDD" id="cd03377">
    <property type="entry name" value="TPP_PFOR_PNO"/>
    <property type="match status" value="1"/>
</dbReference>
<keyword evidence="3 14" id="KW-0004">4Fe-4S</keyword>
<dbReference type="Pfam" id="PF02775">
    <property type="entry name" value="TPP_enzyme_C"/>
    <property type="match status" value="1"/>
</dbReference>
<evidence type="ECO:0000256" key="11">
    <source>
        <dbReference type="PIRNR" id="PIRNR000159"/>
    </source>
</evidence>
<dbReference type="Pfam" id="PF01558">
    <property type="entry name" value="POR"/>
    <property type="match status" value="1"/>
</dbReference>
<dbReference type="SUPFAM" id="SSF53323">
    <property type="entry name" value="Pyruvate-ferredoxin oxidoreductase, PFOR, domain III"/>
    <property type="match status" value="1"/>
</dbReference>
<dbReference type="PROSITE" id="PS00198">
    <property type="entry name" value="4FE4S_FER_1"/>
    <property type="match status" value="1"/>
</dbReference>
<evidence type="ECO:0000256" key="7">
    <source>
        <dbReference type="ARBA" id="ARBA00023004"/>
    </source>
</evidence>